<dbReference type="InterPro" id="IPR002401">
    <property type="entry name" value="Cyt_P450_E_grp-I"/>
</dbReference>
<sequence length="464" mass="50619">MVKPGRSSSSADDRPSPGLPTASATDTARVLAVAVAPIVAQGVIARRRHVVALAGKLETDDRGVRLLQQLNESYGPGPLRLRIPGRSVALPLVAEDVRRVLEGTPEPFSPANREKRGALGHFQPHGVLVSRGAARTDRRRFNEGVLDTGRPLHRCADSITRVVRQEARELLEEVDGSGVLTWDAFLTAWWRVVRRVVLGDGARDDHELTDQLTRLRRAANWSALVPRSTARHARLRNRLRTHLDRAEPGSLAAMVASVPVTPETDAVDQLPQWLFAFDPAGAVALRALALLAVHPEETARVRADLEGRDLDTPQDLPRLRTAVLESVRLWPTTPLLLRDTTAPTEWNGATLPAGTAVLIATSYFHRDDRVRSDADRFDPDQWLDGRGDDDWSLVPFSAGPGTCPGRELVLFTTSTFLATLLEGHNHTVLPPTDLDPSRPLPRGLDPFAIRLTLTPTGPAQASGG</sequence>
<dbReference type="RefSeq" id="WP_169413256.1">
    <property type="nucleotide sequence ID" value="NZ_JAAXKZ010000042.1"/>
</dbReference>
<dbReference type="GO" id="GO:0016705">
    <property type="term" value="F:oxidoreductase activity, acting on paired donors, with incorporation or reduction of molecular oxygen"/>
    <property type="evidence" value="ECO:0007669"/>
    <property type="project" value="InterPro"/>
</dbReference>
<dbReference type="SUPFAM" id="SSF48264">
    <property type="entry name" value="Cytochrome P450"/>
    <property type="match status" value="1"/>
</dbReference>
<dbReference type="EMBL" id="JAAXKZ010000042">
    <property type="protein sequence ID" value="NMH92546.1"/>
    <property type="molecule type" value="Genomic_DNA"/>
</dbReference>
<evidence type="ECO:0000256" key="2">
    <source>
        <dbReference type="PIRSR" id="PIRSR602401-1"/>
    </source>
</evidence>
<keyword evidence="5" id="KW-1185">Reference proteome</keyword>
<accession>A0A848DJ34</accession>
<evidence type="ECO:0000256" key="3">
    <source>
        <dbReference type="SAM" id="MobiDB-lite"/>
    </source>
</evidence>
<reference evidence="4 5" key="1">
    <citation type="submission" date="2020-04" db="EMBL/GenBank/DDBJ databases">
        <authorList>
            <person name="Klaysubun C."/>
            <person name="Duangmal K."/>
            <person name="Lipun K."/>
        </authorList>
    </citation>
    <scope>NUCLEOTIDE SEQUENCE [LARGE SCALE GENOMIC DNA]</scope>
    <source>
        <strain evidence="4 5">DSM 45300</strain>
    </source>
</reference>
<comment type="cofactor">
    <cofactor evidence="2">
        <name>heme</name>
        <dbReference type="ChEBI" id="CHEBI:30413"/>
    </cofactor>
</comment>
<feature type="region of interest" description="Disordered" evidence="3">
    <location>
        <begin position="1"/>
        <end position="23"/>
    </location>
</feature>
<name>A0A848DJ34_9PSEU</name>
<dbReference type="GO" id="GO:0020037">
    <property type="term" value="F:heme binding"/>
    <property type="evidence" value="ECO:0007669"/>
    <property type="project" value="InterPro"/>
</dbReference>
<feature type="binding site" description="axial binding residue" evidence="2">
    <location>
        <position position="403"/>
    </location>
    <ligand>
        <name>heme</name>
        <dbReference type="ChEBI" id="CHEBI:30413"/>
    </ligand>
    <ligandPart>
        <name>Fe</name>
        <dbReference type="ChEBI" id="CHEBI:18248"/>
    </ligandPart>
</feature>
<dbReference type="Pfam" id="PF00067">
    <property type="entry name" value="p450"/>
    <property type="match status" value="1"/>
</dbReference>
<comment type="similarity">
    <text evidence="1">Belongs to the cytochrome P450 family.</text>
</comment>
<keyword evidence="2" id="KW-0479">Metal-binding</keyword>
<dbReference type="InterPro" id="IPR001128">
    <property type="entry name" value="Cyt_P450"/>
</dbReference>
<dbReference type="PANTHER" id="PTHR24305">
    <property type="entry name" value="CYTOCHROME P450"/>
    <property type="match status" value="1"/>
</dbReference>
<keyword evidence="2" id="KW-0349">Heme</keyword>
<keyword evidence="2" id="KW-0408">Iron</keyword>
<dbReference type="Proteomes" id="UP000586918">
    <property type="component" value="Unassembled WGS sequence"/>
</dbReference>
<proteinExistence type="inferred from homology"/>
<comment type="caution">
    <text evidence="4">The sequence shown here is derived from an EMBL/GenBank/DDBJ whole genome shotgun (WGS) entry which is preliminary data.</text>
</comment>
<gene>
    <name evidence="4" type="ORF">HF519_13400</name>
</gene>
<dbReference type="InterPro" id="IPR036396">
    <property type="entry name" value="Cyt_P450_sf"/>
</dbReference>
<dbReference type="GO" id="GO:0004497">
    <property type="term" value="F:monooxygenase activity"/>
    <property type="evidence" value="ECO:0007669"/>
    <property type="project" value="InterPro"/>
</dbReference>
<dbReference type="InterPro" id="IPR050121">
    <property type="entry name" value="Cytochrome_P450_monoxygenase"/>
</dbReference>
<evidence type="ECO:0000256" key="1">
    <source>
        <dbReference type="ARBA" id="ARBA00010617"/>
    </source>
</evidence>
<protein>
    <submittedName>
        <fullName evidence="4">Cytochrome P450</fullName>
    </submittedName>
</protein>
<evidence type="ECO:0000313" key="4">
    <source>
        <dbReference type="EMBL" id="NMH92546.1"/>
    </source>
</evidence>
<dbReference type="AlphaFoldDB" id="A0A848DJ34"/>
<feature type="compositionally biased region" description="Low complexity" evidence="3">
    <location>
        <begin position="1"/>
        <end position="10"/>
    </location>
</feature>
<organism evidence="4 5">
    <name type="scientific">Pseudonocardia bannensis</name>
    <dbReference type="NCBI Taxonomy" id="630973"/>
    <lineage>
        <taxon>Bacteria</taxon>
        <taxon>Bacillati</taxon>
        <taxon>Actinomycetota</taxon>
        <taxon>Actinomycetes</taxon>
        <taxon>Pseudonocardiales</taxon>
        <taxon>Pseudonocardiaceae</taxon>
        <taxon>Pseudonocardia</taxon>
    </lineage>
</organism>
<dbReference type="GO" id="GO:0005506">
    <property type="term" value="F:iron ion binding"/>
    <property type="evidence" value="ECO:0007669"/>
    <property type="project" value="InterPro"/>
</dbReference>
<evidence type="ECO:0000313" key="5">
    <source>
        <dbReference type="Proteomes" id="UP000586918"/>
    </source>
</evidence>
<dbReference type="PANTHER" id="PTHR24305:SF166">
    <property type="entry name" value="CYTOCHROME P450 12A4, MITOCHONDRIAL-RELATED"/>
    <property type="match status" value="1"/>
</dbReference>
<dbReference type="PRINTS" id="PR00463">
    <property type="entry name" value="EP450I"/>
</dbReference>
<dbReference type="Gene3D" id="1.10.630.10">
    <property type="entry name" value="Cytochrome P450"/>
    <property type="match status" value="1"/>
</dbReference>